<evidence type="ECO:0000313" key="2">
    <source>
        <dbReference type="EMBL" id="VZH86278.1"/>
    </source>
</evidence>
<evidence type="ECO:0000313" key="1">
    <source>
        <dbReference type="EMBL" id="MDT9411909.1"/>
    </source>
</evidence>
<gene>
    <name evidence="2" type="ORF">FRC0190_02199</name>
    <name evidence="1" type="ORF">P8T80_11115</name>
</gene>
<dbReference type="KEGG" id="crf:FRC0190_02199"/>
<dbReference type="Proteomes" id="UP000423525">
    <property type="component" value="Chromosome"/>
</dbReference>
<evidence type="ECO:0000313" key="3">
    <source>
        <dbReference type="Proteomes" id="UP000423525"/>
    </source>
</evidence>
<proteinExistence type="predicted"/>
<dbReference type="EMBL" id="LR738855">
    <property type="protein sequence ID" value="VZH86278.1"/>
    <property type="molecule type" value="Genomic_DNA"/>
</dbReference>
<reference evidence="2 3" key="1">
    <citation type="submission" date="2019-11" db="EMBL/GenBank/DDBJ databases">
        <authorList>
            <person name="Brisse S."/>
        </authorList>
    </citation>
    <scope>NUCLEOTIDE SEQUENCE [LARGE SCALE GENOMIC DNA]</scope>
    <source>
        <strain evidence="2">FRC0190</strain>
    </source>
</reference>
<name>A0A6I8MIT4_9CORY</name>
<dbReference type="Proteomes" id="UP001265983">
    <property type="component" value="Unassembled WGS sequence"/>
</dbReference>
<organism evidence="2 3">
    <name type="scientific">Corynebacterium rouxii</name>
    <dbReference type="NCBI Taxonomy" id="2719119"/>
    <lineage>
        <taxon>Bacteria</taxon>
        <taxon>Bacillati</taxon>
        <taxon>Actinomycetota</taxon>
        <taxon>Actinomycetes</taxon>
        <taxon>Mycobacteriales</taxon>
        <taxon>Corynebacteriaceae</taxon>
        <taxon>Corynebacterium</taxon>
    </lineage>
</organism>
<keyword evidence="4" id="KW-1185">Reference proteome</keyword>
<dbReference type="AlphaFoldDB" id="A0A6I8MIT4"/>
<evidence type="ECO:0000313" key="4">
    <source>
        <dbReference type="Proteomes" id="UP001265983"/>
    </source>
</evidence>
<sequence>MLTRELQLLVKQSIARTRDSSCTFGTALLTQSDPITVVARIHGPTANVIPPSGHDREEIYQNERYANRVPRWVRRQAKALGNVTTTRQL</sequence>
<accession>A0A6I8MIT4</accession>
<dbReference type="RefSeq" id="WP_155874309.1">
    <property type="nucleotide sequence ID" value="NZ_CP168248.1"/>
</dbReference>
<dbReference type="EMBL" id="JARUHM010000015">
    <property type="protein sequence ID" value="MDT9411909.1"/>
    <property type="molecule type" value="Genomic_DNA"/>
</dbReference>
<reference evidence="1 4" key="2">
    <citation type="submission" date="2023-03" db="EMBL/GenBank/DDBJ databases">
        <title>Whole genome sequence of the first Corynebacterium rouxii strains isolated in Brazil: a recent member of Corynebacterium diphtheriae complex.</title>
        <authorList>
            <person name="Vieira V."/>
            <person name="Ramos J.N."/>
            <person name="Araujo M.R.B."/>
            <person name="Baio P.V."/>
            <person name="Sant'Anna L.O."/>
            <person name="Veras J.F.C."/>
            <person name="Vieira E.M.D."/>
            <person name="Sousa M.A.B."/>
            <person name="Camargo C.H."/>
            <person name="Sacchi C.T."/>
            <person name="Campos K.R."/>
            <person name="Santos M.B.N."/>
            <person name="Bokermann S."/>
            <person name="Alvim L.B."/>
            <person name="Santos L.S."/>
            <person name="Mattos-Guaraldi A.L."/>
        </authorList>
    </citation>
    <scope>NUCLEOTIDE SEQUENCE [LARGE SCALE GENOMIC DNA]</scope>
    <source>
        <strain evidence="1 4">70862</strain>
    </source>
</reference>
<protein>
    <submittedName>
        <fullName evidence="2">Uncharacterized protein</fullName>
    </submittedName>
</protein>